<comment type="caution">
    <text evidence="1">The sequence shown here is derived from an EMBL/GenBank/DDBJ whole genome shotgun (WGS) entry which is preliminary data.</text>
</comment>
<dbReference type="EMBL" id="JBHSPR010000032">
    <property type="protein sequence ID" value="MFC6020625.1"/>
    <property type="molecule type" value="Genomic_DNA"/>
</dbReference>
<reference evidence="2" key="1">
    <citation type="journal article" date="2019" name="Int. J. Syst. Evol. Microbiol.">
        <title>The Global Catalogue of Microorganisms (GCM) 10K type strain sequencing project: providing services to taxonomists for standard genome sequencing and annotation.</title>
        <authorList>
            <consortium name="The Broad Institute Genomics Platform"/>
            <consortium name="The Broad Institute Genome Sequencing Center for Infectious Disease"/>
            <person name="Wu L."/>
            <person name="Ma J."/>
        </authorList>
    </citation>
    <scope>NUCLEOTIDE SEQUENCE [LARGE SCALE GENOMIC DNA]</scope>
    <source>
        <strain evidence="2">ZS-35-S2</strain>
    </source>
</reference>
<organism evidence="1 2">
    <name type="scientific">Plantactinospora solaniradicis</name>
    <dbReference type="NCBI Taxonomy" id="1723736"/>
    <lineage>
        <taxon>Bacteria</taxon>
        <taxon>Bacillati</taxon>
        <taxon>Actinomycetota</taxon>
        <taxon>Actinomycetes</taxon>
        <taxon>Micromonosporales</taxon>
        <taxon>Micromonosporaceae</taxon>
        <taxon>Plantactinospora</taxon>
    </lineage>
</organism>
<accession>A0ABW1KGC5</accession>
<proteinExistence type="predicted"/>
<gene>
    <name evidence="1" type="ORF">ACFP2T_31185</name>
</gene>
<protein>
    <submittedName>
        <fullName evidence="1">Uncharacterized protein</fullName>
    </submittedName>
</protein>
<name>A0ABW1KGC5_9ACTN</name>
<dbReference type="Proteomes" id="UP001596203">
    <property type="component" value="Unassembled WGS sequence"/>
</dbReference>
<keyword evidence="2" id="KW-1185">Reference proteome</keyword>
<dbReference type="RefSeq" id="WP_377428021.1">
    <property type="nucleotide sequence ID" value="NZ_JBHSPR010000032.1"/>
</dbReference>
<evidence type="ECO:0000313" key="2">
    <source>
        <dbReference type="Proteomes" id="UP001596203"/>
    </source>
</evidence>
<evidence type="ECO:0000313" key="1">
    <source>
        <dbReference type="EMBL" id="MFC6020625.1"/>
    </source>
</evidence>
<sequence length="165" mass="19074">MVMQVICIGNRGSDLPDAVLSRTANSESTRFRLTVGSAYAVYAMAIRRGNVGLLVLNDSARPIWSHIELFEFVDAALPSDWSFTTLEEEVFGIRALWGYRTLIQNHSHNDDLMELKRSAWKDFLADNEWAIREGPDQEKMRMLNEMFQSGRRFLRSPDMSQRRQE</sequence>